<name>A0ABV0NZ66_9TELE</name>
<comment type="caution">
    <text evidence="1">The sequence shown here is derived from an EMBL/GenBank/DDBJ whole genome shotgun (WGS) entry which is preliminary data.</text>
</comment>
<organism evidence="1 2">
    <name type="scientific">Goodea atripinnis</name>
    <dbReference type="NCBI Taxonomy" id="208336"/>
    <lineage>
        <taxon>Eukaryota</taxon>
        <taxon>Metazoa</taxon>
        <taxon>Chordata</taxon>
        <taxon>Craniata</taxon>
        <taxon>Vertebrata</taxon>
        <taxon>Euteleostomi</taxon>
        <taxon>Actinopterygii</taxon>
        <taxon>Neopterygii</taxon>
        <taxon>Teleostei</taxon>
        <taxon>Neoteleostei</taxon>
        <taxon>Acanthomorphata</taxon>
        <taxon>Ovalentaria</taxon>
        <taxon>Atherinomorphae</taxon>
        <taxon>Cyprinodontiformes</taxon>
        <taxon>Goodeidae</taxon>
        <taxon>Goodea</taxon>
    </lineage>
</organism>
<feature type="non-terminal residue" evidence="1">
    <location>
        <position position="1"/>
    </location>
</feature>
<keyword evidence="2" id="KW-1185">Reference proteome</keyword>
<gene>
    <name evidence="1" type="ORF">GOODEAATRI_018794</name>
</gene>
<dbReference type="Proteomes" id="UP001476798">
    <property type="component" value="Unassembled WGS sequence"/>
</dbReference>
<reference evidence="1 2" key="1">
    <citation type="submission" date="2021-06" db="EMBL/GenBank/DDBJ databases">
        <authorList>
            <person name="Palmer J.M."/>
        </authorList>
    </citation>
    <scope>NUCLEOTIDE SEQUENCE [LARGE SCALE GENOMIC DNA]</scope>
    <source>
        <strain evidence="1 2">GA_2019</strain>
        <tissue evidence="1">Muscle</tissue>
    </source>
</reference>
<proteinExistence type="predicted"/>
<evidence type="ECO:0000313" key="2">
    <source>
        <dbReference type="Proteomes" id="UP001476798"/>
    </source>
</evidence>
<dbReference type="EMBL" id="JAHRIO010051598">
    <property type="protein sequence ID" value="MEQ2175527.1"/>
    <property type="molecule type" value="Genomic_DNA"/>
</dbReference>
<protein>
    <submittedName>
        <fullName evidence="1">Uncharacterized protein</fullName>
    </submittedName>
</protein>
<sequence length="70" mass="7773">WRMIFLHTSHVRVSLSAAVNNQQTASLSLRYYWRLSVRTVGGVGRVGAVSSRKRGVVCTNGEKLRLAVLC</sequence>
<accession>A0ABV0NZ66</accession>
<evidence type="ECO:0000313" key="1">
    <source>
        <dbReference type="EMBL" id="MEQ2175527.1"/>
    </source>
</evidence>